<evidence type="ECO:0000313" key="11">
    <source>
        <dbReference type="Proteomes" id="UP000285301"/>
    </source>
</evidence>
<gene>
    <name evidence="10" type="ORF">B4U79_17278</name>
</gene>
<reference evidence="10 11" key="1">
    <citation type="journal article" date="2018" name="Gigascience">
        <title>Genomes of trombidid mites reveal novel predicted allergens and laterally-transferred genes associated with secondary metabolism.</title>
        <authorList>
            <person name="Dong X."/>
            <person name="Chaisiri K."/>
            <person name="Xia D."/>
            <person name="Armstrong S.D."/>
            <person name="Fang Y."/>
            <person name="Donnelly M.J."/>
            <person name="Kadowaki T."/>
            <person name="McGarry J.W."/>
            <person name="Darby A.C."/>
            <person name="Makepeace B.L."/>
        </authorList>
    </citation>
    <scope>NUCLEOTIDE SEQUENCE [LARGE SCALE GENOMIC DNA]</scope>
    <source>
        <strain evidence="10">UoL-WK</strain>
    </source>
</reference>
<dbReference type="InterPro" id="IPR001309">
    <property type="entry name" value="Pept_C14_p20"/>
</dbReference>
<keyword evidence="7" id="KW-0472">Membrane</keyword>
<evidence type="ECO:0000256" key="5">
    <source>
        <dbReference type="RuleBase" id="RU003971"/>
    </source>
</evidence>
<dbReference type="SUPFAM" id="SSF52129">
    <property type="entry name" value="Caspase-like"/>
    <property type="match status" value="1"/>
</dbReference>
<dbReference type="PANTHER" id="PTHR47901:SF8">
    <property type="entry name" value="CASPASE-3"/>
    <property type="match status" value="1"/>
</dbReference>
<dbReference type="SMART" id="SM00115">
    <property type="entry name" value="CASc"/>
    <property type="match status" value="1"/>
</dbReference>
<protein>
    <submittedName>
        <fullName evidence="10">Uncharacterized protein</fullName>
    </submittedName>
</protein>
<dbReference type="GO" id="GO:0004197">
    <property type="term" value="F:cysteine-type endopeptidase activity"/>
    <property type="evidence" value="ECO:0007669"/>
    <property type="project" value="InterPro"/>
</dbReference>
<keyword evidence="4" id="KW-0378">Hydrolase</keyword>
<name>A0A443RH51_9ACAR</name>
<evidence type="ECO:0000313" key="10">
    <source>
        <dbReference type="EMBL" id="RWS14616.1"/>
    </source>
</evidence>
<comment type="caution">
    <text evidence="10">The sequence shown here is derived from an EMBL/GenBank/DDBJ whole genome shotgun (WGS) entry which is preliminary data.</text>
</comment>
<evidence type="ECO:0000256" key="2">
    <source>
        <dbReference type="ARBA" id="ARBA00022670"/>
    </source>
</evidence>
<dbReference type="OrthoDB" id="6097640at2759"/>
<evidence type="ECO:0000256" key="3">
    <source>
        <dbReference type="ARBA" id="ARBA00022703"/>
    </source>
</evidence>
<dbReference type="GO" id="GO:0006508">
    <property type="term" value="P:proteolysis"/>
    <property type="evidence" value="ECO:0007669"/>
    <property type="project" value="UniProtKB-KW"/>
</dbReference>
<evidence type="ECO:0000256" key="4">
    <source>
        <dbReference type="ARBA" id="ARBA00022801"/>
    </source>
</evidence>
<feature type="transmembrane region" description="Helical" evidence="7">
    <location>
        <begin position="671"/>
        <end position="696"/>
    </location>
</feature>
<comment type="similarity">
    <text evidence="1 5">Belongs to the peptidase C14A family.</text>
</comment>
<dbReference type="InterPro" id="IPR015917">
    <property type="entry name" value="Pept_C14A"/>
</dbReference>
<proteinExistence type="inferred from homology"/>
<dbReference type="STRING" id="1965070.A0A443RH51"/>
<evidence type="ECO:0000256" key="6">
    <source>
        <dbReference type="SAM" id="MobiDB-lite"/>
    </source>
</evidence>
<keyword evidence="7" id="KW-1133">Transmembrane helix</keyword>
<feature type="compositionally biased region" description="Basic and acidic residues" evidence="6">
    <location>
        <begin position="736"/>
        <end position="746"/>
    </location>
</feature>
<keyword evidence="7" id="KW-0812">Transmembrane</keyword>
<dbReference type="EMBL" id="NCKU01000665">
    <property type="protein sequence ID" value="RWS14616.1"/>
    <property type="molecule type" value="Genomic_DNA"/>
</dbReference>
<keyword evidence="2" id="KW-0645">Protease</keyword>
<feature type="domain" description="Caspase family p10" evidence="8">
    <location>
        <begin position="186"/>
        <end position="262"/>
    </location>
</feature>
<dbReference type="PRINTS" id="PR00376">
    <property type="entry name" value="IL1BCENZYME"/>
</dbReference>
<dbReference type="InterPro" id="IPR002138">
    <property type="entry name" value="Pept_C14_p10"/>
</dbReference>
<evidence type="ECO:0000256" key="1">
    <source>
        <dbReference type="ARBA" id="ARBA00010134"/>
    </source>
</evidence>
<feature type="region of interest" description="Disordered" evidence="6">
    <location>
        <begin position="736"/>
        <end position="786"/>
    </location>
</feature>
<dbReference type="Pfam" id="PF00656">
    <property type="entry name" value="Peptidase_C14"/>
    <property type="match status" value="1"/>
</dbReference>
<feature type="domain" description="Caspase family p20" evidence="9">
    <location>
        <begin position="36"/>
        <end position="158"/>
    </location>
</feature>
<organism evidence="10 11">
    <name type="scientific">Dinothrombium tinctorium</name>
    <dbReference type="NCBI Taxonomy" id="1965070"/>
    <lineage>
        <taxon>Eukaryota</taxon>
        <taxon>Metazoa</taxon>
        <taxon>Ecdysozoa</taxon>
        <taxon>Arthropoda</taxon>
        <taxon>Chelicerata</taxon>
        <taxon>Arachnida</taxon>
        <taxon>Acari</taxon>
        <taxon>Acariformes</taxon>
        <taxon>Trombidiformes</taxon>
        <taxon>Prostigmata</taxon>
        <taxon>Anystina</taxon>
        <taxon>Parasitengona</taxon>
        <taxon>Trombidioidea</taxon>
        <taxon>Trombidiidae</taxon>
        <taxon>Dinothrombium</taxon>
    </lineage>
</organism>
<sequence length="786" mass="90717">MKLAKFKIMKTSKVSEKKSISDAIHRSAKEEVGAKLRGLCLIINNRNFVSDESTSDVDEANLVNVFSDFLGFKVKLYRNLNKEDMLSTLKNVANDDELSACEVFTLIILAKGNEDSVFCVNNGSLLINEILTTYDCEHCPKLNNKPKICFFIGDRGTKKDPGVLEDDDCQLYIPPSPRIEIISAPMRVQRPKLLDTIVCYSTTSGYVAHENSDGSSWYGQALCKVLKDHAEQTEVINLLRFVDAEVYEMETEDGFVQSSSHHTRCDWNVPDSQKQKCFENYVGVNVIDYVVVDCDLNVDKNKVSFYIVPILFDIKRDSTKSMAKFNLLQDGHRLYSPREARYYTITNFNNLQNESAVGAIVDLTKESIVHLYKLNRKKLGRSDLEANIFKYLKCSIGNKTMIQFDKYEYFLNDFLFWSDKLYFDYLLGFGFNTEFLGCPQAICLNPNLDAVAFNASADDLIVFRAVYYWRIKLKGARVDQCERLNKLSDSDILWVDAAFYFDNKVYMIIFGSIYETSLTADTPKFIMYQEELYDVEAAFTIDKDLYIVRRDNNIHRLYRLFDFLPSFKLNTFEYFDLKGDLEFYINAAYRSNSQKVILLRGWKYTAIDEADLKQNLSINSRLNWHFSSLEVLTCFTKDYGVWGKTRGFAFFKEYVDNYIENKSIDLEKIELIAAADLLFLFVIEIVAVAVTFFYWFKYRKERERGLVAMLSTLKKEGKKGTGERFKRIAMERSERLEKSSRLDSRRSNLSQSDIFGSSEKVRSKKEKAVAKEPKKSSTSKTGSKIL</sequence>
<evidence type="ECO:0000259" key="9">
    <source>
        <dbReference type="PROSITE" id="PS50208"/>
    </source>
</evidence>
<dbReference type="InterPro" id="IPR036375">
    <property type="entry name" value="Hemopexin-like_dom_sf"/>
</dbReference>
<dbReference type="AlphaFoldDB" id="A0A443RH51"/>
<dbReference type="InterPro" id="IPR011600">
    <property type="entry name" value="Pept_C14_caspase"/>
</dbReference>
<dbReference type="PROSITE" id="PS50207">
    <property type="entry name" value="CASPASE_P10"/>
    <property type="match status" value="1"/>
</dbReference>
<dbReference type="PANTHER" id="PTHR47901">
    <property type="entry name" value="CASPASE RECRUITMENT DOMAIN-CONTAINING PROTEIN 18"/>
    <property type="match status" value="1"/>
</dbReference>
<dbReference type="SUPFAM" id="SSF50923">
    <property type="entry name" value="Hemopexin-like domain"/>
    <property type="match status" value="1"/>
</dbReference>
<dbReference type="InterPro" id="IPR002398">
    <property type="entry name" value="Pept_C14"/>
</dbReference>
<dbReference type="Gene3D" id="3.40.50.1460">
    <property type="match status" value="1"/>
</dbReference>
<dbReference type="Proteomes" id="UP000285301">
    <property type="component" value="Unassembled WGS sequence"/>
</dbReference>
<keyword evidence="3" id="KW-0053">Apoptosis</keyword>
<evidence type="ECO:0000256" key="7">
    <source>
        <dbReference type="SAM" id="Phobius"/>
    </source>
</evidence>
<dbReference type="GO" id="GO:0006915">
    <property type="term" value="P:apoptotic process"/>
    <property type="evidence" value="ECO:0007669"/>
    <property type="project" value="UniProtKB-KW"/>
</dbReference>
<feature type="compositionally biased region" description="Basic and acidic residues" evidence="6">
    <location>
        <begin position="766"/>
        <end position="775"/>
    </location>
</feature>
<keyword evidence="11" id="KW-1185">Reference proteome</keyword>
<feature type="compositionally biased region" description="Low complexity" evidence="6">
    <location>
        <begin position="776"/>
        <end position="786"/>
    </location>
</feature>
<accession>A0A443RH51</accession>
<dbReference type="InterPro" id="IPR029030">
    <property type="entry name" value="Caspase-like_dom_sf"/>
</dbReference>
<dbReference type="PROSITE" id="PS50208">
    <property type="entry name" value="CASPASE_P20"/>
    <property type="match status" value="1"/>
</dbReference>
<evidence type="ECO:0000259" key="8">
    <source>
        <dbReference type="PROSITE" id="PS50207"/>
    </source>
</evidence>